<dbReference type="EMBL" id="ML119958">
    <property type="protein sequence ID" value="RPA71215.1"/>
    <property type="molecule type" value="Genomic_DNA"/>
</dbReference>
<proteinExistence type="predicted"/>
<evidence type="ECO:0000313" key="3">
    <source>
        <dbReference type="Proteomes" id="UP000275078"/>
    </source>
</evidence>
<accession>A0A3N4H962</accession>
<feature type="compositionally biased region" description="Polar residues" evidence="1">
    <location>
        <begin position="250"/>
        <end position="265"/>
    </location>
</feature>
<reference evidence="2 3" key="1">
    <citation type="journal article" date="2018" name="Nat. Ecol. Evol.">
        <title>Pezizomycetes genomes reveal the molecular basis of ectomycorrhizal truffle lifestyle.</title>
        <authorList>
            <person name="Murat C."/>
            <person name="Payen T."/>
            <person name="Noel B."/>
            <person name="Kuo A."/>
            <person name="Morin E."/>
            <person name="Chen J."/>
            <person name="Kohler A."/>
            <person name="Krizsan K."/>
            <person name="Balestrini R."/>
            <person name="Da Silva C."/>
            <person name="Montanini B."/>
            <person name="Hainaut M."/>
            <person name="Levati E."/>
            <person name="Barry K.W."/>
            <person name="Belfiori B."/>
            <person name="Cichocki N."/>
            <person name="Clum A."/>
            <person name="Dockter R.B."/>
            <person name="Fauchery L."/>
            <person name="Guy J."/>
            <person name="Iotti M."/>
            <person name="Le Tacon F."/>
            <person name="Lindquist E.A."/>
            <person name="Lipzen A."/>
            <person name="Malagnac F."/>
            <person name="Mello A."/>
            <person name="Molinier V."/>
            <person name="Miyauchi S."/>
            <person name="Poulain J."/>
            <person name="Riccioni C."/>
            <person name="Rubini A."/>
            <person name="Sitrit Y."/>
            <person name="Splivallo R."/>
            <person name="Traeger S."/>
            <person name="Wang M."/>
            <person name="Zifcakova L."/>
            <person name="Wipf D."/>
            <person name="Zambonelli A."/>
            <person name="Paolocci F."/>
            <person name="Nowrousian M."/>
            <person name="Ottonello S."/>
            <person name="Baldrian P."/>
            <person name="Spatafora J.W."/>
            <person name="Henrissat B."/>
            <person name="Nagy L.G."/>
            <person name="Aury J.M."/>
            <person name="Wincker P."/>
            <person name="Grigoriev I.V."/>
            <person name="Bonfante P."/>
            <person name="Martin F.M."/>
        </authorList>
    </citation>
    <scope>NUCLEOTIDE SEQUENCE [LARGE SCALE GENOMIC DNA]</scope>
    <source>
        <strain evidence="2 3">RN42</strain>
    </source>
</reference>
<organism evidence="2 3">
    <name type="scientific">Ascobolus immersus RN42</name>
    <dbReference type="NCBI Taxonomy" id="1160509"/>
    <lineage>
        <taxon>Eukaryota</taxon>
        <taxon>Fungi</taxon>
        <taxon>Dikarya</taxon>
        <taxon>Ascomycota</taxon>
        <taxon>Pezizomycotina</taxon>
        <taxon>Pezizomycetes</taxon>
        <taxon>Pezizales</taxon>
        <taxon>Ascobolaceae</taxon>
        <taxon>Ascobolus</taxon>
    </lineage>
</organism>
<feature type="compositionally biased region" description="Low complexity" evidence="1">
    <location>
        <begin position="227"/>
        <end position="240"/>
    </location>
</feature>
<protein>
    <submittedName>
        <fullName evidence="2">Uncharacterized protein</fullName>
    </submittedName>
</protein>
<dbReference type="Proteomes" id="UP000275078">
    <property type="component" value="Unassembled WGS sequence"/>
</dbReference>
<name>A0A3N4H962_ASCIM</name>
<feature type="compositionally biased region" description="Polar residues" evidence="1">
    <location>
        <begin position="325"/>
        <end position="340"/>
    </location>
</feature>
<evidence type="ECO:0000256" key="1">
    <source>
        <dbReference type="SAM" id="MobiDB-lite"/>
    </source>
</evidence>
<sequence length="527" mass="57318">MPLQWSFIGSGVCRLGATEPCHGEWWILSITEEAASINASPKKEVEPSQLPQPTIQTKGPQTHIIARIFAKQPTQQRIFPPRQSKDPDLFVAMSESQPFYVVRTHYNPGFHPPDYAVKIQKERYDTAYAANEAAKELLGQAFSSGELDSNFPERIQTKDMLITLSPARNKAKKKGKTQTRESSNTLPENGRRLLSLEVLEGDAGELVDNDDGTRGIDTTLSEDTYKDASPVADPSPASASQKEANVAALHSNTESQDTTEESQPAGNLVEKVEPVGSGGGDGQAATAKAEKVASDESDELSRRLMDLDVAGSDAREKSVYDGIASTATPTSVMDHQSFVPTSKEEARETVSQSGPFFPGKSSGNRTSDGRNRFAPTRGAGPRGSSNSYKDRSSRRGQQNSAQILAATKYAMGQAAPQTPSTQNPSFIPNNFYNSRSYEDGMEEEEEEHLFDDRAYDDDKYLYDSSGYVASHLPPTPQQIWRTEPLPEAPKYEPAPLSVPPTALAVLKAREKGGIQKKTASAPSGSKK</sequence>
<feature type="compositionally biased region" description="Acidic residues" evidence="1">
    <location>
        <begin position="199"/>
        <end position="210"/>
    </location>
</feature>
<feature type="region of interest" description="Disordered" evidence="1">
    <location>
        <begin position="166"/>
        <end position="447"/>
    </location>
</feature>
<feature type="compositionally biased region" description="Polar residues" evidence="1">
    <location>
        <begin position="415"/>
        <end position="435"/>
    </location>
</feature>
<keyword evidence="3" id="KW-1185">Reference proteome</keyword>
<evidence type="ECO:0000313" key="2">
    <source>
        <dbReference type="EMBL" id="RPA71215.1"/>
    </source>
</evidence>
<feature type="region of interest" description="Disordered" evidence="1">
    <location>
        <begin position="38"/>
        <end position="57"/>
    </location>
</feature>
<feature type="compositionally biased region" description="Basic and acidic residues" evidence="1">
    <location>
        <begin position="288"/>
        <end position="306"/>
    </location>
</feature>
<dbReference type="AlphaFoldDB" id="A0A3N4H962"/>
<gene>
    <name evidence="2" type="ORF">BJ508DRAFT_315827</name>
</gene>